<evidence type="ECO:0000313" key="2">
    <source>
        <dbReference type="Proteomes" id="UP000304953"/>
    </source>
</evidence>
<dbReference type="EMBL" id="SRYA01000002">
    <property type="protein sequence ID" value="TGY98055.1"/>
    <property type="molecule type" value="Genomic_DNA"/>
</dbReference>
<keyword evidence="2" id="KW-1185">Reference proteome</keyword>
<accession>A0AC61S1G7</accession>
<organism evidence="1 2">
    <name type="scientific">Petralouisia muris</name>
    <dbReference type="NCBI Taxonomy" id="3032872"/>
    <lineage>
        <taxon>Bacteria</taxon>
        <taxon>Bacillati</taxon>
        <taxon>Bacillota</taxon>
        <taxon>Clostridia</taxon>
        <taxon>Lachnospirales</taxon>
        <taxon>Lachnospiraceae</taxon>
        <taxon>Petralouisia</taxon>
    </lineage>
</organism>
<proteinExistence type="predicted"/>
<reference evidence="1" key="1">
    <citation type="submission" date="2019-04" db="EMBL/GenBank/DDBJ databases">
        <title>Microbes associate with the intestines of laboratory mice.</title>
        <authorList>
            <person name="Navarre W."/>
            <person name="Wong E."/>
            <person name="Huang K."/>
            <person name="Tropini C."/>
            <person name="Ng K."/>
            <person name="Yu B."/>
        </authorList>
    </citation>
    <scope>NUCLEOTIDE SEQUENCE</scope>
    <source>
        <strain evidence="1">NM01_1-7b</strain>
    </source>
</reference>
<name>A0AC61S1G7_9FIRM</name>
<sequence length="86" mass="10405">MKLNRKDRKIQIQQNIINRLEEENEILRQQLEARCPGNMESKETLAGQAYREYTGLIEELNEMKQEYVELIKEMAEMKEKMKRKCK</sequence>
<protein>
    <submittedName>
        <fullName evidence="1">Uncharacterized protein</fullName>
    </submittedName>
</protein>
<evidence type="ECO:0000313" key="1">
    <source>
        <dbReference type="EMBL" id="TGY98055.1"/>
    </source>
</evidence>
<dbReference type="Proteomes" id="UP000304953">
    <property type="component" value="Unassembled WGS sequence"/>
</dbReference>
<comment type="caution">
    <text evidence="1">The sequence shown here is derived from an EMBL/GenBank/DDBJ whole genome shotgun (WGS) entry which is preliminary data.</text>
</comment>
<gene>
    <name evidence="1" type="ORF">E5329_01195</name>
</gene>